<dbReference type="InterPro" id="IPR044878">
    <property type="entry name" value="UbiA_sf"/>
</dbReference>
<feature type="transmembrane region" description="Helical" evidence="5">
    <location>
        <begin position="138"/>
        <end position="157"/>
    </location>
</feature>
<reference evidence="6 7" key="1">
    <citation type="submission" date="2016-05" db="EMBL/GenBank/DDBJ databases">
        <authorList>
            <person name="Lavstsen T."/>
            <person name="Jespersen J.S."/>
        </authorList>
    </citation>
    <scope>NUCLEOTIDE SEQUENCE [LARGE SCALE GENOMIC DNA]</scope>
    <source>
        <strain evidence="6 7">B7-9</strain>
    </source>
</reference>
<dbReference type="NCBIfam" id="NF008977">
    <property type="entry name" value="PRK12324.1-2"/>
    <property type="match status" value="1"/>
</dbReference>
<evidence type="ECO:0000256" key="4">
    <source>
        <dbReference type="ARBA" id="ARBA00023136"/>
    </source>
</evidence>
<keyword evidence="4 5" id="KW-0472">Membrane</keyword>
<dbReference type="RefSeq" id="WP_097654380.1">
    <property type="nucleotide sequence ID" value="NZ_LYXE01000130.1"/>
</dbReference>
<dbReference type="OrthoDB" id="9803632at2"/>
<feature type="transmembrane region" description="Helical" evidence="5">
    <location>
        <begin position="188"/>
        <end position="205"/>
    </location>
</feature>
<feature type="transmembrane region" description="Helical" evidence="5">
    <location>
        <begin position="103"/>
        <end position="126"/>
    </location>
</feature>
<keyword evidence="2 5" id="KW-0812">Transmembrane</keyword>
<evidence type="ECO:0000256" key="1">
    <source>
        <dbReference type="ARBA" id="ARBA00004141"/>
    </source>
</evidence>
<keyword evidence="6" id="KW-0808">Transferase</keyword>
<accession>A0A2H3KI62</accession>
<keyword evidence="3 5" id="KW-1133">Transmembrane helix</keyword>
<evidence type="ECO:0000313" key="6">
    <source>
        <dbReference type="EMBL" id="PDV97524.1"/>
    </source>
</evidence>
<dbReference type="Gene3D" id="1.10.357.140">
    <property type="entry name" value="UbiA prenyltransferase"/>
    <property type="match status" value="1"/>
</dbReference>
<feature type="transmembrane region" description="Helical" evidence="5">
    <location>
        <begin position="162"/>
        <end position="182"/>
    </location>
</feature>
<comment type="subcellular location">
    <subcellularLocation>
        <location evidence="1">Membrane</location>
        <topology evidence="1">Multi-pass membrane protein</topology>
    </subcellularLocation>
</comment>
<keyword evidence="7" id="KW-1185">Reference proteome</keyword>
<dbReference type="GO" id="GO:0016020">
    <property type="term" value="C:membrane"/>
    <property type="evidence" value="ECO:0007669"/>
    <property type="project" value="UniProtKB-SubCell"/>
</dbReference>
<organism evidence="6 7">
    <name type="scientific">Candidatus Chloroploca asiatica</name>
    <dbReference type="NCBI Taxonomy" id="1506545"/>
    <lineage>
        <taxon>Bacteria</taxon>
        <taxon>Bacillati</taxon>
        <taxon>Chloroflexota</taxon>
        <taxon>Chloroflexia</taxon>
        <taxon>Chloroflexales</taxon>
        <taxon>Chloroflexineae</taxon>
        <taxon>Oscillochloridaceae</taxon>
        <taxon>Candidatus Chloroploca</taxon>
    </lineage>
</organism>
<feature type="transmembrane region" description="Helical" evidence="5">
    <location>
        <begin position="264"/>
        <end position="283"/>
    </location>
</feature>
<evidence type="ECO:0000256" key="5">
    <source>
        <dbReference type="SAM" id="Phobius"/>
    </source>
</evidence>
<dbReference type="InterPro" id="IPR000537">
    <property type="entry name" value="UbiA_prenyltransferase"/>
</dbReference>
<name>A0A2H3KI62_9CHLR</name>
<dbReference type="GO" id="GO:0016757">
    <property type="term" value="F:glycosyltransferase activity"/>
    <property type="evidence" value="ECO:0007669"/>
    <property type="project" value="UniProtKB-KW"/>
</dbReference>
<sequence>MSQPTDAYALLVQRGFVPVELLRTMRPKDWIKNSFVFAAAVFARDAAGRPLFLDPTSFGMVFGAFVLFCMAASAIYLVNDLVDIEKDRAHPKKRHRPLASGRLPRSVAVIAAIVLLGSALPLAFVIDWNGTSLLQNSDFGLALLFYVVVQGLLYSFFLKNIVIADIFTIALGFVLRTVAGALVLDIPITHWLLICMGMLALFLGLSKRRAEMLLLQQNATSHRRILTEYTLPMVDQMIGIVIAAAILAYTLFTTTAETMPHEPFPLMLMTVPFVVFAIFRYLYLVHRYEEGGNPSELLLKDATLTGSILLWGVIAVAVLLIAPV</sequence>
<dbReference type="Proteomes" id="UP000220922">
    <property type="component" value="Unassembled WGS sequence"/>
</dbReference>
<feature type="transmembrane region" description="Helical" evidence="5">
    <location>
        <begin position="58"/>
        <end position="82"/>
    </location>
</feature>
<dbReference type="GO" id="GO:0016765">
    <property type="term" value="F:transferase activity, transferring alkyl or aryl (other than methyl) groups"/>
    <property type="evidence" value="ECO:0007669"/>
    <property type="project" value="InterPro"/>
</dbReference>
<evidence type="ECO:0000256" key="2">
    <source>
        <dbReference type="ARBA" id="ARBA00022692"/>
    </source>
</evidence>
<dbReference type="CDD" id="cd13963">
    <property type="entry name" value="PT_UbiA_2"/>
    <property type="match status" value="1"/>
</dbReference>
<dbReference type="NCBIfam" id="NF008978">
    <property type="entry name" value="PRK12324.1-4"/>
    <property type="match status" value="1"/>
</dbReference>
<evidence type="ECO:0000256" key="3">
    <source>
        <dbReference type="ARBA" id="ARBA00022989"/>
    </source>
</evidence>
<comment type="caution">
    <text evidence="6">The sequence shown here is derived from an EMBL/GenBank/DDBJ whole genome shotgun (WGS) entry which is preliminary data.</text>
</comment>
<feature type="transmembrane region" description="Helical" evidence="5">
    <location>
        <begin position="226"/>
        <end position="252"/>
    </location>
</feature>
<evidence type="ECO:0000313" key="7">
    <source>
        <dbReference type="Proteomes" id="UP000220922"/>
    </source>
</evidence>
<protein>
    <submittedName>
        <fullName evidence="6">Phosphoribose diphosphate--decaprenyl-phosphate phosphoribosyltransferase</fullName>
    </submittedName>
</protein>
<keyword evidence="6" id="KW-0328">Glycosyltransferase</keyword>
<proteinExistence type="predicted"/>
<dbReference type="AlphaFoldDB" id="A0A2H3KI62"/>
<feature type="transmembrane region" description="Helical" evidence="5">
    <location>
        <begin position="304"/>
        <end position="322"/>
    </location>
</feature>
<dbReference type="Pfam" id="PF01040">
    <property type="entry name" value="UbiA"/>
    <property type="match status" value="1"/>
</dbReference>
<gene>
    <name evidence="6" type="ORF">A9Q02_22465</name>
</gene>
<dbReference type="EMBL" id="LYXE01000130">
    <property type="protein sequence ID" value="PDV97524.1"/>
    <property type="molecule type" value="Genomic_DNA"/>
</dbReference>